<dbReference type="InterPro" id="IPR036779">
    <property type="entry name" value="LysM_dom_sf"/>
</dbReference>
<protein>
    <submittedName>
        <fullName evidence="4">NCOA7 protein</fullName>
    </submittedName>
</protein>
<evidence type="ECO:0000256" key="2">
    <source>
        <dbReference type="SAM" id="Phobius"/>
    </source>
</evidence>
<feature type="compositionally biased region" description="Basic and acidic residues" evidence="1">
    <location>
        <begin position="67"/>
        <end position="97"/>
    </location>
</feature>
<gene>
    <name evidence="4" type="primary">Ncoa7_0</name>
    <name evidence="4" type="ORF">HORVUL_R03675</name>
</gene>
<dbReference type="Gene3D" id="3.10.350.10">
    <property type="entry name" value="LysM domain"/>
    <property type="match status" value="1"/>
</dbReference>
<dbReference type="AlphaFoldDB" id="A0A7L3M6X6"/>
<dbReference type="InterPro" id="IPR018392">
    <property type="entry name" value="LysM"/>
</dbReference>
<organism evidence="4 5">
    <name type="scientific">Horornis vulcanius</name>
    <dbReference type="NCBI Taxonomy" id="2585811"/>
    <lineage>
        <taxon>Eukaryota</taxon>
        <taxon>Metazoa</taxon>
        <taxon>Chordata</taxon>
        <taxon>Craniata</taxon>
        <taxon>Vertebrata</taxon>
        <taxon>Euteleostomi</taxon>
        <taxon>Archelosauria</taxon>
        <taxon>Archosauria</taxon>
        <taxon>Dinosauria</taxon>
        <taxon>Saurischia</taxon>
        <taxon>Theropoda</taxon>
        <taxon>Coelurosauria</taxon>
        <taxon>Aves</taxon>
        <taxon>Neognathae</taxon>
        <taxon>Neoaves</taxon>
        <taxon>Telluraves</taxon>
        <taxon>Australaves</taxon>
        <taxon>Passeriformes</taxon>
        <taxon>Sylvioidea</taxon>
        <taxon>Scotocercidae</taxon>
        <taxon>Horornis</taxon>
    </lineage>
</organism>
<feature type="compositionally biased region" description="Polar residues" evidence="1">
    <location>
        <begin position="8"/>
        <end position="24"/>
    </location>
</feature>
<name>A0A7L3M6X6_9PASS</name>
<keyword evidence="2" id="KW-0472">Membrane</keyword>
<dbReference type="CDD" id="cd00118">
    <property type="entry name" value="LysM"/>
    <property type="match status" value="1"/>
</dbReference>
<feature type="transmembrane region" description="Helical" evidence="2">
    <location>
        <begin position="221"/>
        <end position="242"/>
    </location>
</feature>
<evidence type="ECO:0000313" key="4">
    <source>
        <dbReference type="EMBL" id="NXU60758.1"/>
    </source>
</evidence>
<reference evidence="4 5" key="1">
    <citation type="submission" date="2019-09" db="EMBL/GenBank/DDBJ databases">
        <title>Bird 10,000 Genomes (B10K) Project - Family phase.</title>
        <authorList>
            <person name="Zhang G."/>
        </authorList>
    </citation>
    <scope>NUCLEOTIDE SEQUENCE [LARGE SCALE GENOMIC DNA]</scope>
    <source>
        <strain evidence="4">B10K-DU-029-69</strain>
        <tissue evidence="4">Muscle</tissue>
    </source>
</reference>
<evidence type="ECO:0000256" key="1">
    <source>
        <dbReference type="SAM" id="MobiDB-lite"/>
    </source>
</evidence>
<evidence type="ECO:0000259" key="3">
    <source>
        <dbReference type="PROSITE" id="PS51782"/>
    </source>
</evidence>
<keyword evidence="5" id="KW-1185">Reference proteome</keyword>
<keyword evidence="2" id="KW-0812">Transmembrane</keyword>
<dbReference type="SMART" id="SM00257">
    <property type="entry name" value="LysM"/>
    <property type="match status" value="1"/>
</dbReference>
<proteinExistence type="predicted"/>
<dbReference type="Pfam" id="PF01476">
    <property type="entry name" value="LysM"/>
    <property type="match status" value="1"/>
</dbReference>
<feature type="compositionally biased region" description="Basic and acidic residues" evidence="1">
    <location>
        <begin position="25"/>
        <end position="35"/>
    </location>
</feature>
<feature type="non-terminal residue" evidence="4">
    <location>
        <position position="1"/>
    </location>
</feature>
<sequence length="708" mass="79782">LKKKRQVKQTTETVSANSPGSPDSKTPEKDDESKVILEQISSSEDNCKFPEKETAPDKEKKKKKYNQLKDIRRTELKRYYSTDDNQNKTNEKKEKKMVSQKPHGTIEYTAGNQDTINSIALKFNVTPNKLVELNKLFTQTIVPGQILFVPDTSAGRLSSSPGAPVSPSSSDAEYDKLPDADLARKAFKPVERVLSSTSEEDEPVVVKFLKMNCRYFTDGKVLFLFIFFCFHFAFNIICTSIISPDSDIPKDLCPLYRPGEWEDLSSEKDINPFSKFKSLSKEKRQQNGDASVALGAKQIKPSDKEKSADFEVLQSSESTGSIKSKSLEFPNNVTATEHLEKFDADACTKDPSRVKNASDTKTKEKSVLGKGEDDFTELEKTSSHMDRGLDRKISVMEGLLADPRGLGRTKQQVTKPTTEVQEHLTVDSLDKKDSVDPKADLDLELCEKQDVIPEVNKCVSTPTGKVETELDTKKELEKDKLIEFYLNKDGNGSQSSEDLHKAEIQKGENNKAIGIDLTLSYSKSQANEVHTVKSMELDSCCVERKAPSLEISSAAAEEKALKESGDSSLVPALDKTCQETQLDNQSEIRLWLLQKIQVPIEDMLPSKEEKSKTPPMFLCIKVGKPMRKSFVSQSTTMSQQYSKKKKQPEYWFAVPRERVDHLYTFFVQWSPEIYGKDAKEQGFVVVEKEELDMIDNFFSEPTTKSWEV</sequence>
<evidence type="ECO:0000313" key="5">
    <source>
        <dbReference type="Proteomes" id="UP000558460"/>
    </source>
</evidence>
<dbReference type="Proteomes" id="UP000558460">
    <property type="component" value="Unassembled WGS sequence"/>
</dbReference>
<dbReference type="PROSITE" id="PS51782">
    <property type="entry name" value="LYSM"/>
    <property type="match status" value="1"/>
</dbReference>
<feature type="region of interest" description="Disordered" evidence="1">
    <location>
        <begin position="349"/>
        <end position="368"/>
    </location>
</feature>
<dbReference type="OrthoDB" id="26679at2759"/>
<dbReference type="SUPFAM" id="SSF54106">
    <property type="entry name" value="LysM domain"/>
    <property type="match status" value="1"/>
</dbReference>
<feature type="non-terminal residue" evidence="4">
    <location>
        <position position="708"/>
    </location>
</feature>
<keyword evidence="2" id="KW-1133">Transmembrane helix</keyword>
<dbReference type="EMBL" id="VZUA01010948">
    <property type="protein sequence ID" value="NXU60758.1"/>
    <property type="molecule type" value="Genomic_DNA"/>
</dbReference>
<accession>A0A7L3M6X6</accession>
<feature type="region of interest" description="Disordered" evidence="1">
    <location>
        <begin position="1"/>
        <end position="102"/>
    </location>
</feature>
<feature type="domain" description="LysM" evidence="3">
    <location>
        <begin position="106"/>
        <end position="149"/>
    </location>
</feature>
<comment type="caution">
    <text evidence="4">The sequence shown here is derived from an EMBL/GenBank/DDBJ whole genome shotgun (WGS) entry which is preliminary data.</text>
</comment>
<feature type="compositionally biased region" description="Basic and acidic residues" evidence="1">
    <location>
        <begin position="45"/>
        <end position="59"/>
    </location>
</feature>